<name>A0ABS3SLI9_9CELL</name>
<dbReference type="Proteomes" id="UP000678317">
    <property type="component" value="Unassembled WGS sequence"/>
</dbReference>
<protein>
    <submittedName>
        <fullName evidence="2">Uncharacterized protein</fullName>
    </submittedName>
</protein>
<feature type="compositionally biased region" description="Polar residues" evidence="1">
    <location>
        <begin position="72"/>
        <end position="87"/>
    </location>
</feature>
<keyword evidence="3" id="KW-1185">Reference proteome</keyword>
<feature type="compositionally biased region" description="Gly residues" evidence="1">
    <location>
        <begin position="56"/>
        <end position="70"/>
    </location>
</feature>
<organism evidence="2 3">
    <name type="scientific">Cellulomonas fengjieae</name>
    <dbReference type="NCBI Taxonomy" id="2819978"/>
    <lineage>
        <taxon>Bacteria</taxon>
        <taxon>Bacillati</taxon>
        <taxon>Actinomycetota</taxon>
        <taxon>Actinomycetes</taxon>
        <taxon>Micrococcales</taxon>
        <taxon>Cellulomonadaceae</taxon>
        <taxon>Cellulomonas</taxon>
    </lineage>
</organism>
<feature type="compositionally biased region" description="Polar residues" evidence="1">
    <location>
        <begin position="193"/>
        <end position="214"/>
    </location>
</feature>
<feature type="compositionally biased region" description="Polar residues" evidence="1">
    <location>
        <begin position="221"/>
        <end position="233"/>
    </location>
</feature>
<accession>A0ABS3SLI9</accession>
<proteinExistence type="predicted"/>
<evidence type="ECO:0000313" key="2">
    <source>
        <dbReference type="EMBL" id="MBO3086587.1"/>
    </source>
</evidence>
<reference evidence="2 3" key="1">
    <citation type="submission" date="2021-03" db="EMBL/GenBank/DDBJ databases">
        <title>novel species in genus Cellulomonas.</title>
        <authorList>
            <person name="Zhang G."/>
        </authorList>
    </citation>
    <scope>NUCLEOTIDE SEQUENCE [LARGE SCALE GENOMIC DNA]</scope>
    <source>
        <strain evidence="3">zg-ZUI188</strain>
    </source>
</reference>
<sequence length="265" mass="28611">MAEAARLADQQHHDAAERMRRQAEAAERYARDQRSRADNLRRTAAEERGNRTKSGRGLGGWLRSLFGGGAHFTQSPSDQNAPRQTKPLTPPPRVKFGDPTGWIPDHWYVESGSQHWEPAQNQEAVDEAVASGAPGTYARYENGSYVQVTNVPDDAATGPVEWTDEDGSEGRSKTVNMPDGSTVSTQWVTSFTDDGSPQTTVTTVQNNPDDSTNVVVKRPDGSTTESTTNSDGSQLIIETGVNGSIGMTWTGPDDLIQGLPGPGEE</sequence>
<gene>
    <name evidence="2" type="ORF">J4035_18230</name>
</gene>
<evidence type="ECO:0000256" key="1">
    <source>
        <dbReference type="SAM" id="MobiDB-lite"/>
    </source>
</evidence>
<comment type="caution">
    <text evidence="2">The sequence shown here is derived from an EMBL/GenBank/DDBJ whole genome shotgun (WGS) entry which is preliminary data.</text>
</comment>
<feature type="region of interest" description="Disordered" evidence="1">
    <location>
        <begin position="193"/>
        <end position="265"/>
    </location>
</feature>
<feature type="compositionally biased region" description="Basic and acidic residues" evidence="1">
    <location>
        <begin position="9"/>
        <end position="50"/>
    </location>
</feature>
<feature type="region of interest" description="Disordered" evidence="1">
    <location>
        <begin position="1"/>
        <end position="99"/>
    </location>
</feature>
<evidence type="ECO:0000313" key="3">
    <source>
        <dbReference type="Proteomes" id="UP000678317"/>
    </source>
</evidence>
<feature type="region of interest" description="Disordered" evidence="1">
    <location>
        <begin position="150"/>
        <end position="181"/>
    </location>
</feature>
<dbReference type="EMBL" id="JAGFBM010000010">
    <property type="protein sequence ID" value="MBO3086587.1"/>
    <property type="molecule type" value="Genomic_DNA"/>
</dbReference>
<dbReference type="RefSeq" id="WP_208290545.1">
    <property type="nucleotide sequence ID" value="NZ_CP074404.1"/>
</dbReference>